<organism evidence="8 9">
    <name type="scientific">Porites lobata</name>
    <dbReference type="NCBI Taxonomy" id="104759"/>
    <lineage>
        <taxon>Eukaryota</taxon>
        <taxon>Metazoa</taxon>
        <taxon>Cnidaria</taxon>
        <taxon>Anthozoa</taxon>
        <taxon>Hexacorallia</taxon>
        <taxon>Scleractinia</taxon>
        <taxon>Fungiina</taxon>
        <taxon>Poritidae</taxon>
        <taxon>Porites</taxon>
    </lineage>
</organism>
<proteinExistence type="predicted"/>
<comment type="caution">
    <text evidence="8">The sequence shown here is derived from an EMBL/GenBank/DDBJ whole genome shotgun (WGS) entry which is preliminary data.</text>
</comment>
<name>A0ABN8QRQ4_9CNID</name>
<dbReference type="InterPro" id="IPR017452">
    <property type="entry name" value="GPCR_Rhodpsn_7TM"/>
</dbReference>
<sequence length="305" mass="34684">MNKTNETCLSFKKQINFDGTEDLFIANVLSCVLNLSFSLLTSLGNLLIIYAIGKTQDLHSASFILLGCLAASDLLVGLICQPLFVALKIAEIKRKNLTAYCTLRTFVTMFSWLTSAVSLFTLAAVSVDRLLCLHLHLRYNTLITVPRVFKAVSTLWTFTVALVTVRFLMGNEWFVITITVFLLSFLLISISTMRVFQIVRRHQLRIYDQSVAVNHLQLQTNNVNILKCRKSAVTILYIYGLFLIFYLPFFISLVIEVLVGYTKSVKVAYTYTATVVFINSFVNPLVYCWRIGEIRRAVKNILTRE</sequence>
<dbReference type="PROSITE" id="PS50262">
    <property type="entry name" value="G_PROTEIN_RECEP_F1_2"/>
    <property type="match status" value="1"/>
</dbReference>
<keyword evidence="4 6" id="KW-1133">Transmembrane helix</keyword>
<dbReference type="Gene3D" id="1.20.1070.10">
    <property type="entry name" value="Rhodopsin 7-helix transmembrane proteins"/>
    <property type="match status" value="1"/>
</dbReference>
<keyword evidence="2" id="KW-1003">Cell membrane</keyword>
<evidence type="ECO:0000313" key="9">
    <source>
        <dbReference type="Proteomes" id="UP001159405"/>
    </source>
</evidence>
<dbReference type="Proteomes" id="UP001159405">
    <property type="component" value="Unassembled WGS sequence"/>
</dbReference>
<keyword evidence="3 6" id="KW-0812">Transmembrane</keyword>
<evidence type="ECO:0000256" key="1">
    <source>
        <dbReference type="ARBA" id="ARBA00004651"/>
    </source>
</evidence>
<evidence type="ECO:0000313" key="8">
    <source>
        <dbReference type="EMBL" id="CAH3167670.1"/>
    </source>
</evidence>
<comment type="subcellular location">
    <subcellularLocation>
        <location evidence="1">Cell membrane</location>
        <topology evidence="1">Multi-pass membrane protein</topology>
    </subcellularLocation>
</comment>
<reference evidence="8 9" key="1">
    <citation type="submission" date="2022-05" db="EMBL/GenBank/DDBJ databases">
        <authorList>
            <consortium name="Genoscope - CEA"/>
            <person name="William W."/>
        </authorList>
    </citation>
    <scope>NUCLEOTIDE SEQUENCE [LARGE SCALE GENOMIC DNA]</scope>
</reference>
<dbReference type="Pfam" id="PF00001">
    <property type="entry name" value="7tm_1"/>
    <property type="match status" value="2"/>
</dbReference>
<dbReference type="PRINTS" id="PR00237">
    <property type="entry name" value="GPCRRHODOPSN"/>
</dbReference>
<evidence type="ECO:0000256" key="3">
    <source>
        <dbReference type="ARBA" id="ARBA00022692"/>
    </source>
</evidence>
<dbReference type="InterPro" id="IPR001671">
    <property type="entry name" value="Melcrt_ACTH_rcpt"/>
</dbReference>
<dbReference type="PANTHER" id="PTHR22750">
    <property type="entry name" value="G-PROTEIN COUPLED RECEPTOR"/>
    <property type="match status" value="1"/>
</dbReference>
<dbReference type="EMBL" id="CALNXK010000141">
    <property type="protein sequence ID" value="CAH3167670.1"/>
    <property type="molecule type" value="Genomic_DNA"/>
</dbReference>
<feature type="transmembrane region" description="Helical" evidence="6">
    <location>
        <begin position="173"/>
        <end position="196"/>
    </location>
</feature>
<feature type="transmembrane region" description="Helical" evidence="6">
    <location>
        <begin position="236"/>
        <end position="262"/>
    </location>
</feature>
<protein>
    <recommendedName>
        <fullName evidence="7">G-protein coupled receptors family 1 profile domain-containing protein</fullName>
    </recommendedName>
</protein>
<accession>A0ABN8QRQ4</accession>
<evidence type="ECO:0000256" key="6">
    <source>
        <dbReference type="SAM" id="Phobius"/>
    </source>
</evidence>
<feature type="transmembrane region" description="Helical" evidence="6">
    <location>
        <begin position="63"/>
        <end position="86"/>
    </location>
</feature>
<dbReference type="PRINTS" id="PR00534">
    <property type="entry name" value="MCRFAMILY"/>
</dbReference>
<keyword evidence="9" id="KW-1185">Reference proteome</keyword>
<keyword evidence="5 6" id="KW-0472">Membrane</keyword>
<evidence type="ECO:0000259" key="7">
    <source>
        <dbReference type="PROSITE" id="PS50262"/>
    </source>
</evidence>
<feature type="transmembrane region" description="Helical" evidence="6">
    <location>
        <begin position="106"/>
        <end position="127"/>
    </location>
</feature>
<feature type="transmembrane region" description="Helical" evidence="6">
    <location>
        <begin position="24"/>
        <end position="51"/>
    </location>
</feature>
<dbReference type="SMART" id="SM01381">
    <property type="entry name" value="7TM_GPCR_Srsx"/>
    <property type="match status" value="1"/>
</dbReference>
<gene>
    <name evidence="8" type="ORF">PLOB_00008820</name>
</gene>
<evidence type="ECO:0000256" key="2">
    <source>
        <dbReference type="ARBA" id="ARBA00022475"/>
    </source>
</evidence>
<evidence type="ECO:0000256" key="4">
    <source>
        <dbReference type="ARBA" id="ARBA00022989"/>
    </source>
</evidence>
<feature type="domain" description="G-protein coupled receptors family 1 profile" evidence="7">
    <location>
        <begin position="44"/>
        <end position="287"/>
    </location>
</feature>
<feature type="transmembrane region" description="Helical" evidence="6">
    <location>
        <begin position="148"/>
        <end position="167"/>
    </location>
</feature>
<evidence type="ECO:0000256" key="5">
    <source>
        <dbReference type="ARBA" id="ARBA00023136"/>
    </source>
</evidence>
<feature type="transmembrane region" description="Helical" evidence="6">
    <location>
        <begin position="268"/>
        <end position="289"/>
    </location>
</feature>
<dbReference type="SUPFAM" id="SSF81321">
    <property type="entry name" value="Family A G protein-coupled receptor-like"/>
    <property type="match status" value="1"/>
</dbReference>
<dbReference type="InterPro" id="IPR000276">
    <property type="entry name" value="GPCR_Rhodpsn"/>
</dbReference>